<dbReference type="Pfam" id="PF08743">
    <property type="entry name" value="Nse4_C"/>
    <property type="match status" value="1"/>
</dbReference>
<comment type="similarity">
    <text evidence="2 7">Belongs to the NSE4 family.</text>
</comment>
<feature type="domain" description="Non-structural maintenance of chromosome element 4 C-terminal" evidence="9">
    <location>
        <begin position="197"/>
        <end position="285"/>
    </location>
</feature>
<dbReference type="InterPro" id="IPR014854">
    <property type="entry name" value="Nse4_C"/>
</dbReference>
<dbReference type="GO" id="GO:0030915">
    <property type="term" value="C:Smc5-Smc6 complex"/>
    <property type="evidence" value="ECO:0007669"/>
    <property type="project" value="UniProtKB-UniRule"/>
</dbReference>
<dbReference type="PANTHER" id="PTHR16140">
    <property type="entry name" value="NON-STRUCTURAL MAINTENANCE OF CHROMOSOMES ELEMENT 4"/>
    <property type="match status" value="1"/>
</dbReference>
<gene>
    <name evidence="10" type="primary">EID3</name>
    <name evidence="10" type="ORF">EVAR_18061_1</name>
</gene>
<dbReference type="GO" id="GO:0006281">
    <property type="term" value="P:DNA repair"/>
    <property type="evidence" value="ECO:0007669"/>
    <property type="project" value="UniProtKB-UniRule"/>
</dbReference>
<dbReference type="OrthoDB" id="361242at2759"/>
<evidence type="ECO:0000256" key="3">
    <source>
        <dbReference type="ARBA" id="ARBA00022763"/>
    </source>
</evidence>
<keyword evidence="11" id="KW-1185">Reference proteome</keyword>
<dbReference type="GO" id="GO:0006310">
    <property type="term" value="P:DNA recombination"/>
    <property type="evidence" value="ECO:0007669"/>
    <property type="project" value="UniProtKB-UniRule"/>
</dbReference>
<evidence type="ECO:0000313" key="11">
    <source>
        <dbReference type="Proteomes" id="UP000299102"/>
    </source>
</evidence>
<dbReference type="InterPro" id="IPR027786">
    <property type="entry name" value="Nse4/EID"/>
</dbReference>
<evidence type="ECO:0000256" key="1">
    <source>
        <dbReference type="ARBA" id="ARBA00004123"/>
    </source>
</evidence>
<sequence length="289" mass="32835">MAALSLGSRGSGNGSYTSRDRKLRYKAVLDELNLLEEENNNNTKRIESITSAVKEAQAILEEGGLEERVRHPGESYLDSRVLKTSSDLAVRCSEDISGNVNTYDKHEFAALIRRNPQMWNFSFPKEVPVFVYLFGTFAPTPPEERVKVPRRTYQRQQIAALKRPETVSKLNKQDEGSELVSSVHRFISKAYKQSGQPLSYFHVVLDPTSFAKTVENIYHISFLVRDGLASVNVDDSTGLPFLTPQAKSDSQQSRDLAEENQFIVSIDMQRWQELIRAFRITSPMMVLKR</sequence>
<proteinExistence type="inferred from homology"/>
<evidence type="ECO:0000256" key="7">
    <source>
        <dbReference type="RuleBase" id="RU365071"/>
    </source>
</evidence>
<organism evidence="10 11">
    <name type="scientific">Eumeta variegata</name>
    <name type="common">Bagworm moth</name>
    <name type="synonym">Eumeta japonica</name>
    <dbReference type="NCBI Taxonomy" id="151549"/>
    <lineage>
        <taxon>Eukaryota</taxon>
        <taxon>Metazoa</taxon>
        <taxon>Ecdysozoa</taxon>
        <taxon>Arthropoda</taxon>
        <taxon>Hexapoda</taxon>
        <taxon>Insecta</taxon>
        <taxon>Pterygota</taxon>
        <taxon>Neoptera</taxon>
        <taxon>Endopterygota</taxon>
        <taxon>Lepidoptera</taxon>
        <taxon>Glossata</taxon>
        <taxon>Ditrysia</taxon>
        <taxon>Tineoidea</taxon>
        <taxon>Psychidae</taxon>
        <taxon>Oiketicinae</taxon>
        <taxon>Eumeta</taxon>
    </lineage>
</organism>
<evidence type="ECO:0000256" key="8">
    <source>
        <dbReference type="SAM" id="Coils"/>
    </source>
</evidence>
<keyword evidence="6 7" id="KW-0539">Nucleus</keyword>
<evidence type="ECO:0000256" key="5">
    <source>
        <dbReference type="ARBA" id="ARBA00023204"/>
    </source>
</evidence>
<keyword evidence="3 7" id="KW-0227">DNA damage</keyword>
<evidence type="ECO:0000259" key="9">
    <source>
        <dbReference type="Pfam" id="PF08743"/>
    </source>
</evidence>
<dbReference type="AlphaFoldDB" id="A0A4C1VIF9"/>
<comment type="subcellular location">
    <subcellularLocation>
        <location evidence="1 7">Nucleus</location>
    </subcellularLocation>
</comment>
<dbReference type="Proteomes" id="UP000299102">
    <property type="component" value="Unassembled WGS sequence"/>
</dbReference>
<protein>
    <recommendedName>
        <fullName evidence="7">Non-structural maintenance of chromosomes element 4</fullName>
    </recommendedName>
</protein>
<dbReference type="PANTHER" id="PTHR16140:SF0">
    <property type="entry name" value="NON-STRUCTURAL MAINTENANCE OF CHROMOSOMES ELEMENT 4"/>
    <property type="match status" value="1"/>
</dbReference>
<evidence type="ECO:0000313" key="10">
    <source>
        <dbReference type="EMBL" id="GBP38182.1"/>
    </source>
</evidence>
<dbReference type="STRING" id="151549.A0A4C1VIF9"/>
<feature type="coiled-coil region" evidence="8">
    <location>
        <begin position="25"/>
        <end position="52"/>
    </location>
</feature>
<evidence type="ECO:0000256" key="6">
    <source>
        <dbReference type="ARBA" id="ARBA00023242"/>
    </source>
</evidence>
<name>A0A4C1VIF9_EUMVA</name>
<evidence type="ECO:0000256" key="2">
    <source>
        <dbReference type="ARBA" id="ARBA00008997"/>
    </source>
</evidence>
<comment type="subunit">
    <text evidence="7">Component of the SMC5-SMC6 complex.</text>
</comment>
<evidence type="ECO:0000256" key="4">
    <source>
        <dbReference type="ARBA" id="ARBA00023172"/>
    </source>
</evidence>
<dbReference type="EMBL" id="BGZK01000345">
    <property type="protein sequence ID" value="GBP38182.1"/>
    <property type="molecule type" value="Genomic_DNA"/>
</dbReference>
<dbReference type="GO" id="GO:0005634">
    <property type="term" value="C:nucleus"/>
    <property type="evidence" value="ECO:0007669"/>
    <property type="project" value="UniProtKB-SubCell"/>
</dbReference>
<comment type="caution">
    <text evidence="10">The sequence shown here is derived from an EMBL/GenBank/DDBJ whole genome shotgun (WGS) entry which is preliminary data.</text>
</comment>
<accession>A0A4C1VIF9</accession>
<keyword evidence="5 7" id="KW-0234">DNA repair</keyword>
<reference evidence="10 11" key="1">
    <citation type="journal article" date="2019" name="Commun. Biol.">
        <title>The bagworm genome reveals a unique fibroin gene that provides high tensile strength.</title>
        <authorList>
            <person name="Kono N."/>
            <person name="Nakamura H."/>
            <person name="Ohtoshi R."/>
            <person name="Tomita M."/>
            <person name="Numata K."/>
            <person name="Arakawa K."/>
        </authorList>
    </citation>
    <scope>NUCLEOTIDE SEQUENCE [LARGE SCALE GENOMIC DNA]</scope>
</reference>
<keyword evidence="8" id="KW-0175">Coiled coil</keyword>
<keyword evidence="4 7" id="KW-0233">DNA recombination</keyword>
<comment type="function">
    <text evidence="7">Component of the SMC5-SMC6 complex, that promotes sister chromatid alignment after DNA damage and facilitates double-stranded DNA breaks (DSBs) repair via homologous recombination between sister chromatids.</text>
</comment>